<dbReference type="Gene3D" id="3.40.190.10">
    <property type="entry name" value="Periplasmic binding protein-like II"/>
    <property type="match status" value="1"/>
</dbReference>
<dbReference type="AlphaFoldDB" id="A0A371ASJ0"/>
<dbReference type="SUPFAM" id="SSF53850">
    <property type="entry name" value="Periplasmic binding protein-like II"/>
    <property type="match status" value="1"/>
</dbReference>
<comment type="caution">
    <text evidence="5">The sequence shown here is derived from an EMBL/GenBank/DDBJ whole genome shotgun (WGS) entry which is preliminary data.</text>
</comment>
<comment type="similarity">
    <text evidence="1">Belongs to the bacterial solute-binding protein 1 family.</text>
</comment>
<evidence type="ECO:0000313" key="5">
    <source>
        <dbReference type="EMBL" id="RDU22547.1"/>
    </source>
</evidence>
<name>A0A371ASJ0_9FIRM</name>
<feature type="chain" id="PRO_5039434313" evidence="4">
    <location>
        <begin position="24"/>
        <end position="434"/>
    </location>
</feature>
<evidence type="ECO:0000256" key="2">
    <source>
        <dbReference type="ARBA" id="ARBA00022448"/>
    </source>
</evidence>
<dbReference type="GO" id="GO:0015768">
    <property type="term" value="P:maltose transport"/>
    <property type="evidence" value="ECO:0007669"/>
    <property type="project" value="TreeGrafter"/>
</dbReference>
<dbReference type="GO" id="GO:1901982">
    <property type="term" value="F:maltose binding"/>
    <property type="evidence" value="ECO:0007669"/>
    <property type="project" value="TreeGrafter"/>
</dbReference>
<evidence type="ECO:0000313" key="6">
    <source>
        <dbReference type="Proteomes" id="UP000255036"/>
    </source>
</evidence>
<dbReference type="InterPro" id="IPR006059">
    <property type="entry name" value="SBP"/>
</dbReference>
<evidence type="ECO:0000256" key="3">
    <source>
        <dbReference type="ARBA" id="ARBA00022729"/>
    </source>
</evidence>
<dbReference type="PANTHER" id="PTHR30061:SF50">
    <property type="entry name" value="MALTOSE_MALTODEXTRIN-BINDING PERIPLASMIC PROTEIN"/>
    <property type="match status" value="1"/>
</dbReference>
<dbReference type="PANTHER" id="PTHR30061">
    <property type="entry name" value="MALTOSE-BINDING PERIPLASMIC PROTEIN"/>
    <property type="match status" value="1"/>
</dbReference>
<dbReference type="GO" id="GO:0042956">
    <property type="term" value="P:maltodextrin transmembrane transport"/>
    <property type="evidence" value="ECO:0007669"/>
    <property type="project" value="TreeGrafter"/>
</dbReference>
<organism evidence="5 6">
    <name type="scientific">Anaerosacchariphilus polymeriproducens</name>
    <dbReference type="NCBI Taxonomy" id="1812858"/>
    <lineage>
        <taxon>Bacteria</taxon>
        <taxon>Bacillati</taxon>
        <taxon>Bacillota</taxon>
        <taxon>Clostridia</taxon>
        <taxon>Lachnospirales</taxon>
        <taxon>Lachnospiraceae</taxon>
        <taxon>Anaerosacchariphilus</taxon>
    </lineage>
</organism>
<sequence>MKKKWVRMIAIALVGAISMSLSACGNSTTKNNGTSADGSKKAKLTFQIWDTFQQKGMEDLAKAYNEKHPNVTIDVQTVNWDEYWTKLEASANSNSLPDIFWMHTNEFSRYADAGLLADMTDLYKEDEVDYYNKHFAKGLVDNVTYDGKLYGVPKDYDTIALMYNKDIFDQAGVKYPDSTWTWETLKTAADTIHKKTGNFGFLAPLDDQQGYYNLIYQAGGHLINEDKTASGFNEEGTKKGLSEWISWQLDHDFSPKQAAFAENDFTEIFMSGKAGMCFIGSWMMSNFYNNYKDINWDFAILPKCDNPVKGEGRATIYNGLSYATPAKGKNVEAAKDFIKFMGSEEGMKIASKSGCAIPAYEGTENAWFEQYAGKNVKVFVEMMEYGVQFPYTKSKAEWGDKVTASILEIYKGNKTVEEVSKELQTLVDGCIAEE</sequence>
<protein>
    <submittedName>
        <fullName evidence="5">Extracellular solute-binding protein</fullName>
    </submittedName>
</protein>
<reference evidence="5 6" key="1">
    <citation type="submission" date="2018-07" db="EMBL/GenBank/DDBJ databases">
        <title>Anaerosacharophilus polymeroproducens gen. nov. sp. nov., an anaerobic bacterium isolated from salt field.</title>
        <authorList>
            <person name="Kim W."/>
            <person name="Yang S.-H."/>
            <person name="Oh J."/>
            <person name="Lee J.-H."/>
            <person name="Kwon K.K."/>
        </authorList>
    </citation>
    <scope>NUCLEOTIDE SEQUENCE [LARGE SCALE GENOMIC DNA]</scope>
    <source>
        <strain evidence="5 6">MCWD5</strain>
    </source>
</reference>
<gene>
    <name evidence="5" type="ORF">DWV06_14805</name>
</gene>
<dbReference type="CDD" id="cd13585">
    <property type="entry name" value="PBP2_TMBP_like"/>
    <property type="match status" value="1"/>
</dbReference>
<keyword evidence="6" id="KW-1185">Reference proteome</keyword>
<dbReference type="PROSITE" id="PS51257">
    <property type="entry name" value="PROKAR_LIPOPROTEIN"/>
    <property type="match status" value="1"/>
</dbReference>
<evidence type="ECO:0000256" key="1">
    <source>
        <dbReference type="ARBA" id="ARBA00008520"/>
    </source>
</evidence>
<accession>A0A371ASJ0</accession>
<keyword evidence="3 4" id="KW-0732">Signal</keyword>
<dbReference type="Proteomes" id="UP000255036">
    <property type="component" value="Unassembled WGS sequence"/>
</dbReference>
<dbReference type="GO" id="GO:0055052">
    <property type="term" value="C:ATP-binding cassette (ABC) transporter complex, substrate-binding subunit-containing"/>
    <property type="evidence" value="ECO:0007669"/>
    <property type="project" value="TreeGrafter"/>
</dbReference>
<dbReference type="EMBL" id="QRCT01000049">
    <property type="protein sequence ID" value="RDU22547.1"/>
    <property type="molecule type" value="Genomic_DNA"/>
</dbReference>
<dbReference type="RefSeq" id="WP_115482957.1">
    <property type="nucleotide sequence ID" value="NZ_QRCT01000049.1"/>
</dbReference>
<dbReference type="Pfam" id="PF13416">
    <property type="entry name" value="SBP_bac_8"/>
    <property type="match status" value="1"/>
</dbReference>
<evidence type="ECO:0000256" key="4">
    <source>
        <dbReference type="SAM" id="SignalP"/>
    </source>
</evidence>
<dbReference type="OrthoDB" id="362670at2"/>
<feature type="signal peptide" evidence="4">
    <location>
        <begin position="1"/>
        <end position="23"/>
    </location>
</feature>
<proteinExistence type="inferred from homology"/>
<keyword evidence="2" id="KW-0813">Transport</keyword>